<protein>
    <submittedName>
        <fullName evidence="1">Uncharacterized protein</fullName>
    </submittedName>
</protein>
<reference evidence="1 2" key="1">
    <citation type="submission" date="2019-02" db="EMBL/GenBank/DDBJ databases">
        <title>Sequencing the genomes of 1000 actinobacteria strains.</title>
        <authorList>
            <person name="Klenk H.-P."/>
        </authorList>
    </citation>
    <scope>NUCLEOTIDE SEQUENCE [LARGE SCALE GENOMIC DNA]</scope>
    <source>
        <strain evidence="1 2">DSM 18319</strain>
    </source>
</reference>
<name>A0A4Q8AK78_9MICO</name>
<dbReference type="EMBL" id="SHLC01000001">
    <property type="protein sequence ID" value="RZU64902.1"/>
    <property type="molecule type" value="Genomic_DNA"/>
</dbReference>
<comment type="caution">
    <text evidence="1">The sequence shown here is derived from an EMBL/GenBank/DDBJ whole genome shotgun (WGS) entry which is preliminary data.</text>
</comment>
<evidence type="ECO:0000313" key="1">
    <source>
        <dbReference type="EMBL" id="RZU64902.1"/>
    </source>
</evidence>
<dbReference type="Proteomes" id="UP000291483">
    <property type="component" value="Unassembled WGS sequence"/>
</dbReference>
<organism evidence="1 2">
    <name type="scientific">Microterricola gilva</name>
    <dbReference type="NCBI Taxonomy" id="393267"/>
    <lineage>
        <taxon>Bacteria</taxon>
        <taxon>Bacillati</taxon>
        <taxon>Actinomycetota</taxon>
        <taxon>Actinomycetes</taxon>
        <taxon>Micrococcales</taxon>
        <taxon>Microbacteriaceae</taxon>
        <taxon>Microterricola</taxon>
    </lineage>
</organism>
<dbReference type="RefSeq" id="WP_130505334.1">
    <property type="nucleotide sequence ID" value="NZ_SHLC01000001.1"/>
</dbReference>
<accession>A0A4Q8AK78</accession>
<evidence type="ECO:0000313" key="2">
    <source>
        <dbReference type="Proteomes" id="UP000291483"/>
    </source>
</evidence>
<dbReference type="AlphaFoldDB" id="A0A4Q8AK78"/>
<proteinExistence type="predicted"/>
<gene>
    <name evidence="1" type="ORF">EV379_1213</name>
</gene>
<keyword evidence="2" id="KW-1185">Reference proteome</keyword>
<sequence>MTTRPRELELIIIDDTAGVDAALDAVVRAVNAPNEAEAAWDQYSTIPLNFDASPLFREHDAFVAGWAAGRGETA</sequence>